<dbReference type="GeneID" id="88182286"/>
<keyword evidence="5 8" id="KW-0503">Monooxygenase</keyword>
<evidence type="ECO:0000256" key="4">
    <source>
        <dbReference type="ARBA" id="ARBA00023002"/>
    </source>
</evidence>
<evidence type="ECO:0000259" key="7">
    <source>
        <dbReference type="Pfam" id="PF01494"/>
    </source>
</evidence>
<dbReference type="Proteomes" id="UP000029445">
    <property type="component" value="Chromosome 4"/>
</dbReference>
<organism evidence="8 9">
    <name type="scientific">Cryptococcus deuterogattii (strain R265)</name>
    <name type="common">Cryptococcus gattii VGII (strain R265)</name>
    <dbReference type="NCBI Taxonomy" id="294750"/>
    <lineage>
        <taxon>Eukaryota</taxon>
        <taxon>Fungi</taxon>
        <taxon>Dikarya</taxon>
        <taxon>Basidiomycota</taxon>
        <taxon>Agaricomycotina</taxon>
        <taxon>Tremellomycetes</taxon>
        <taxon>Tremellales</taxon>
        <taxon>Cryptococcaceae</taxon>
        <taxon>Cryptococcus</taxon>
        <taxon>Cryptococcus gattii species complex</taxon>
    </lineage>
</organism>
<evidence type="ECO:0000256" key="2">
    <source>
        <dbReference type="ARBA" id="ARBA00022630"/>
    </source>
</evidence>
<dbReference type="SUPFAM" id="SSF51905">
    <property type="entry name" value="FAD/NAD(P)-binding domain"/>
    <property type="match status" value="1"/>
</dbReference>
<evidence type="ECO:0000313" key="8">
    <source>
        <dbReference type="EMBL" id="KGB80351.2"/>
    </source>
</evidence>
<reference evidence="8 9" key="2">
    <citation type="journal article" date="2018" name="Proc. Natl. Acad. Sci.">
        <title>RNAi is a critical determinant of centromere evolution in closely related fungi.</title>
        <authorList>
            <person name="Yadav V."/>
            <person name="Sun S."/>
            <person name="Billmyre R.B."/>
            <person name="Thimmappa B.C."/>
            <person name="Shea T."/>
            <person name="Lintner R."/>
            <person name="Bakkeren G."/>
            <person name="Cuomo C.A."/>
            <person name="Heitman J."/>
            <person name="Sanyal K."/>
        </authorList>
    </citation>
    <scope>NUCLEOTIDE SEQUENCE [LARGE SCALE GENOMIC DNA]</scope>
    <source>
        <strain evidence="8 9">R265</strain>
    </source>
</reference>
<dbReference type="HOGENOM" id="CLU_009665_19_5_1"/>
<keyword evidence="4" id="KW-0560">Oxidoreductase</keyword>
<dbReference type="EMBL" id="CP025762">
    <property type="protein sequence ID" value="KGB80351.2"/>
    <property type="molecule type" value="Genomic_DNA"/>
</dbReference>
<keyword evidence="3" id="KW-0274">FAD</keyword>
<comment type="similarity">
    <text evidence="1">Belongs to the paxM FAD-dependent monooxygenase family.</text>
</comment>
<dbReference type="PRINTS" id="PR00420">
    <property type="entry name" value="RNGMNOXGNASE"/>
</dbReference>
<gene>
    <name evidence="8" type="ORF">CNBG_6189</name>
</gene>
<dbReference type="Pfam" id="PF01494">
    <property type="entry name" value="FAD_binding_3"/>
    <property type="match status" value="1"/>
</dbReference>
<dbReference type="OrthoDB" id="47494at2759"/>
<keyword evidence="2" id="KW-0285">Flavoprotein</keyword>
<dbReference type="KEGG" id="cdeu:CNBG_6189"/>
<dbReference type="FunFam" id="3.50.50.60:FF:000156">
    <property type="entry name" value="Salicylate hydroxylase, putative"/>
    <property type="match status" value="1"/>
</dbReference>
<dbReference type="STRING" id="294750.A0A095DI95"/>
<dbReference type="GO" id="GO:0071949">
    <property type="term" value="F:FAD binding"/>
    <property type="evidence" value="ECO:0007669"/>
    <property type="project" value="InterPro"/>
</dbReference>
<dbReference type="GO" id="GO:0004497">
    <property type="term" value="F:monooxygenase activity"/>
    <property type="evidence" value="ECO:0007669"/>
    <property type="project" value="UniProtKB-KW"/>
</dbReference>
<sequence>MTPVALAKHVLIVGGGIGGPVLAIALARHNIRSTVYEIRPFASNEGGALIISPNALCVLDKTLGMKDDILSAGYQYDNINIYSSDGLWLGAMVNGDEDEWGYRGVRVTRTALHNKLLDRCHAMEGVVSIQYGKVCEKVEEGEHGVRVTFADGTYGEGDILIGADGIYSRVRQELLGSASPSPAYEGLVGLWATTPRSVINIPSNMTLPAAIYTPPGLLLLFPIDPSGETIGWIAQRSAPERSKEGWKEYETSGDCVRATKADYEGVDYEPVKSLIASLDESQGKVWPPYSIPDIPTWHSKRICLIGDAAHAIPPSAGQGASQAIEDAGLLARLLAHGPAVEKGYEKLFEYFERTRRTRFQSIRSLTKQSSASRFELKGTLGWWLRKWSIWTFLRVLGSKGYYRDTKLMGYDITQEKLDF</sequence>
<accession>A0A095DI95</accession>
<dbReference type="AlphaFoldDB" id="A0A095DI95"/>
<dbReference type="InterPro" id="IPR002938">
    <property type="entry name" value="FAD-bd"/>
</dbReference>
<proteinExistence type="inferred from homology"/>
<feature type="domain" description="FAD-binding" evidence="7">
    <location>
        <begin position="9"/>
        <end position="360"/>
    </location>
</feature>
<dbReference type="Gene3D" id="3.50.50.60">
    <property type="entry name" value="FAD/NAD(P)-binding domain"/>
    <property type="match status" value="1"/>
</dbReference>
<dbReference type="InterPro" id="IPR050493">
    <property type="entry name" value="FAD-dep_Monooxygenase_BioMet"/>
</dbReference>
<protein>
    <submittedName>
        <fullName evidence="8">Kynurenine 3-monooxygenase</fullName>
    </submittedName>
</protein>
<evidence type="ECO:0000256" key="5">
    <source>
        <dbReference type="ARBA" id="ARBA00023033"/>
    </source>
</evidence>
<dbReference type="VEuPathDB" id="FungiDB:CNBG_6189"/>
<feature type="transmembrane region" description="Helical" evidence="6">
    <location>
        <begin position="6"/>
        <end position="27"/>
    </location>
</feature>
<evidence type="ECO:0000256" key="6">
    <source>
        <dbReference type="SAM" id="Phobius"/>
    </source>
</evidence>
<keyword evidence="6" id="KW-0472">Membrane</keyword>
<evidence type="ECO:0000313" key="9">
    <source>
        <dbReference type="Proteomes" id="UP000029445"/>
    </source>
</evidence>
<dbReference type="InterPro" id="IPR036188">
    <property type="entry name" value="FAD/NAD-bd_sf"/>
</dbReference>
<dbReference type="RefSeq" id="XP_062885962.1">
    <property type="nucleotide sequence ID" value="XM_063030007.1"/>
</dbReference>
<reference evidence="8 9" key="1">
    <citation type="journal article" date="2011" name="MBio">
        <title>Genome variation in Cryptococcus gattii, an emerging pathogen of immunocompetent hosts.</title>
        <authorList>
            <person name="D'Souza C.A."/>
            <person name="Kronstad J.W."/>
            <person name="Taylor G."/>
            <person name="Warren R."/>
            <person name="Yuen M."/>
            <person name="Hu G."/>
            <person name="Jung W.H."/>
            <person name="Sham A."/>
            <person name="Kidd S.E."/>
            <person name="Tangen K."/>
            <person name="Lee N."/>
            <person name="Zeilmaker T."/>
            <person name="Sawkins J."/>
            <person name="McVicker G."/>
            <person name="Shah S."/>
            <person name="Gnerre S."/>
            <person name="Griggs A."/>
            <person name="Zeng Q."/>
            <person name="Bartlett K."/>
            <person name="Li W."/>
            <person name="Wang X."/>
            <person name="Heitman J."/>
            <person name="Stajich J.E."/>
            <person name="Fraser J.A."/>
            <person name="Meyer W."/>
            <person name="Carter D."/>
            <person name="Schein J."/>
            <person name="Krzywinski M."/>
            <person name="Kwon-Chung K.J."/>
            <person name="Varma A."/>
            <person name="Wang J."/>
            <person name="Brunham R."/>
            <person name="Fyfe M."/>
            <person name="Ouellette B.F."/>
            <person name="Siddiqui A."/>
            <person name="Marra M."/>
            <person name="Jones S."/>
            <person name="Holt R."/>
            <person name="Birren B.W."/>
            <person name="Galagan J.E."/>
            <person name="Cuomo C.A."/>
        </authorList>
    </citation>
    <scope>NUCLEOTIDE SEQUENCE [LARGE SCALE GENOMIC DNA]</scope>
    <source>
        <strain evidence="8 9">R265</strain>
    </source>
</reference>
<evidence type="ECO:0000256" key="3">
    <source>
        <dbReference type="ARBA" id="ARBA00022827"/>
    </source>
</evidence>
<keyword evidence="6" id="KW-0812">Transmembrane</keyword>
<keyword evidence="9" id="KW-1185">Reference proteome</keyword>
<dbReference type="OMA" id="HGYNAED"/>
<name>A0A095DI95_CRYD2</name>
<dbReference type="PANTHER" id="PTHR13789">
    <property type="entry name" value="MONOOXYGENASE"/>
    <property type="match status" value="1"/>
</dbReference>
<keyword evidence="6" id="KW-1133">Transmembrane helix</keyword>
<evidence type="ECO:0000256" key="1">
    <source>
        <dbReference type="ARBA" id="ARBA00007992"/>
    </source>
</evidence>
<dbReference type="PANTHER" id="PTHR13789:SF309">
    <property type="entry name" value="PUTATIVE (AFU_ORTHOLOGUE AFUA_6G14510)-RELATED"/>
    <property type="match status" value="1"/>
</dbReference>